<keyword evidence="6" id="KW-0051">Antiviral defense</keyword>
<feature type="domain" description="Pycsar effector protein" evidence="9">
    <location>
        <begin position="2"/>
        <end position="151"/>
    </location>
</feature>
<name>A0A5C8Z2V6_9ACTN</name>
<evidence type="ECO:0000256" key="6">
    <source>
        <dbReference type="ARBA" id="ARBA00023118"/>
    </source>
</evidence>
<evidence type="ECO:0000256" key="5">
    <source>
        <dbReference type="ARBA" id="ARBA00022989"/>
    </source>
</evidence>
<evidence type="ECO:0000259" key="9">
    <source>
        <dbReference type="Pfam" id="PF18967"/>
    </source>
</evidence>
<feature type="transmembrane region" description="Helical" evidence="8">
    <location>
        <begin position="50"/>
        <end position="70"/>
    </location>
</feature>
<accession>A0A5C8Z2V6</accession>
<keyword evidence="2" id="KW-1003">Cell membrane</keyword>
<evidence type="ECO:0000256" key="7">
    <source>
        <dbReference type="ARBA" id="ARBA00023136"/>
    </source>
</evidence>
<reference evidence="10 11" key="1">
    <citation type="submission" date="2019-07" db="EMBL/GenBank/DDBJ databases">
        <title>Quadrisphaera sp. strain DD2A genome sequencing and assembly.</title>
        <authorList>
            <person name="Kim I."/>
        </authorList>
    </citation>
    <scope>NUCLEOTIDE SEQUENCE [LARGE SCALE GENOMIC DNA]</scope>
    <source>
        <strain evidence="10 11">DD2A</strain>
    </source>
</reference>
<evidence type="ECO:0000256" key="8">
    <source>
        <dbReference type="SAM" id="Phobius"/>
    </source>
</evidence>
<dbReference type="InterPro" id="IPR043760">
    <property type="entry name" value="PycTM_dom"/>
</dbReference>
<keyword evidence="11" id="KW-1185">Reference proteome</keyword>
<keyword evidence="4" id="KW-0547">Nucleotide-binding</keyword>
<sequence>MHAAVADWTGRVDAKASFALAAESAAIGVVLKLREAPGPYSGLPDGPAEWLYWAGIACLSAAILCALLVVRPRLRARHLRAEAPENFLYFGHLRYWEPDALQRKLTDQSMLAPLCTNIINASKVAWVKHRCVQASLTLTVPASGFLVAAALLDT</sequence>
<evidence type="ECO:0000313" key="11">
    <source>
        <dbReference type="Proteomes" id="UP000321234"/>
    </source>
</evidence>
<dbReference type="GO" id="GO:0000166">
    <property type="term" value="F:nucleotide binding"/>
    <property type="evidence" value="ECO:0007669"/>
    <property type="project" value="UniProtKB-KW"/>
</dbReference>
<comment type="subcellular location">
    <subcellularLocation>
        <location evidence="1">Cell membrane</location>
    </subcellularLocation>
</comment>
<dbReference type="Proteomes" id="UP000321234">
    <property type="component" value="Unassembled WGS sequence"/>
</dbReference>
<dbReference type="EMBL" id="VKAC01000021">
    <property type="protein sequence ID" value="TXR51589.1"/>
    <property type="molecule type" value="Genomic_DNA"/>
</dbReference>
<evidence type="ECO:0000256" key="1">
    <source>
        <dbReference type="ARBA" id="ARBA00004236"/>
    </source>
</evidence>
<protein>
    <recommendedName>
        <fullName evidence="9">Pycsar effector protein domain-containing protein</fullName>
    </recommendedName>
</protein>
<dbReference type="Pfam" id="PF18967">
    <property type="entry name" value="PycTM"/>
    <property type="match status" value="1"/>
</dbReference>
<dbReference type="GO" id="GO:0051607">
    <property type="term" value="P:defense response to virus"/>
    <property type="evidence" value="ECO:0007669"/>
    <property type="project" value="UniProtKB-KW"/>
</dbReference>
<evidence type="ECO:0000256" key="2">
    <source>
        <dbReference type="ARBA" id="ARBA00022475"/>
    </source>
</evidence>
<comment type="caution">
    <text evidence="10">The sequence shown here is derived from an EMBL/GenBank/DDBJ whole genome shotgun (WGS) entry which is preliminary data.</text>
</comment>
<dbReference type="GO" id="GO:0005886">
    <property type="term" value="C:plasma membrane"/>
    <property type="evidence" value="ECO:0007669"/>
    <property type="project" value="UniProtKB-SubCell"/>
</dbReference>
<evidence type="ECO:0000256" key="4">
    <source>
        <dbReference type="ARBA" id="ARBA00022741"/>
    </source>
</evidence>
<dbReference type="OrthoDB" id="3397489at2"/>
<organism evidence="10 11">
    <name type="scientific">Quadrisphaera setariae</name>
    <dbReference type="NCBI Taxonomy" id="2593304"/>
    <lineage>
        <taxon>Bacteria</taxon>
        <taxon>Bacillati</taxon>
        <taxon>Actinomycetota</taxon>
        <taxon>Actinomycetes</taxon>
        <taxon>Kineosporiales</taxon>
        <taxon>Kineosporiaceae</taxon>
        <taxon>Quadrisphaera</taxon>
    </lineage>
</organism>
<evidence type="ECO:0000313" key="10">
    <source>
        <dbReference type="EMBL" id="TXR51589.1"/>
    </source>
</evidence>
<keyword evidence="3 8" id="KW-0812">Transmembrane</keyword>
<dbReference type="AlphaFoldDB" id="A0A5C8Z2V6"/>
<gene>
    <name evidence="10" type="ORF">FMM08_22215</name>
</gene>
<proteinExistence type="predicted"/>
<evidence type="ECO:0000256" key="3">
    <source>
        <dbReference type="ARBA" id="ARBA00022692"/>
    </source>
</evidence>
<keyword evidence="7 8" id="KW-0472">Membrane</keyword>
<keyword evidence="5 8" id="KW-1133">Transmembrane helix</keyword>